<dbReference type="PANTHER" id="PTHR33929:SF4">
    <property type="entry name" value="MEMBRANE-ASSOCIATED KINASE REGULATOR 5"/>
    <property type="match status" value="1"/>
</dbReference>
<dbReference type="InterPro" id="IPR039619">
    <property type="entry name" value="MAKR2/5"/>
</dbReference>
<evidence type="ECO:0000313" key="3">
    <source>
        <dbReference type="Proteomes" id="UP000886595"/>
    </source>
</evidence>
<evidence type="ECO:0008006" key="4">
    <source>
        <dbReference type="Google" id="ProtNLM"/>
    </source>
</evidence>
<evidence type="ECO:0000256" key="1">
    <source>
        <dbReference type="SAM" id="MobiDB-lite"/>
    </source>
</evidence>
<reference evidence="2 3" key="1">
    <citation type="submission" date="2020-02" db="EMBL/GenBank/DDBJ databases">
        <authorList>
            <person name="Ma Q."/>
            <person name="Huang Y."/>
            <person name="Song X."/>
            <person name="Pei D."/>
        </authorList>
    </citation>
    <scope>NUCLEOTIDE SEQUENCE [LARGE SCALE GENOMIC DNA]</scope>
    <source>
        <strain evidence="2">Sxm20200214</strain>
        <tissue evidence="2">Leaf</tissue>
    </source>
</reference>
<dbReference type="OrthoDB" id="689803at2759"/>
<feature type="region of interest" description="Disordered" evidence="1">
    <location>
        <begin position="186"/>
        <end position="228"/>
    </location>
</feature>
<organism evidence="2 3">
    <name type="scientific">Brassica carinata</name>
    <name type="common">Ethiopian mustard</name>
    <name type="synonym">Abyssinian cabbage</name>
    <dbReference type="NCBI Taxonomy" id="52824"/>
    <lineage>
        <taxon>Eukaryota</taxon>
        <taxon>Viridiplantae</taxon>
        <taxon>Streptophyta</taxon>
        <taxon>Embryophyta</taxon>
        <taxon>Tracheophyta</taxon>
        <taxon>Spermatophyta</taxon>
        <taxon>Magnoliopsida</taxon>
        <taxon>eudicotyledons</taxon>
        <taxon>Gunneridae</taxon>
        <taxon>Pentapetalae</taxon>
        <taxon>rosids</taxon>
        <taxon>malvids</taxon>
        <taxon>Brassicales</taxon>
        <taxon>Brassicaceae</taxon>
        <taxon>Brassiceae</taxon>
        <taxon>Brassica</taxon>
    </lineage>
</organism>
<keyword evidence="3" id="KW-1185">Reference proteome</keyword>
<proteinExistence type="predicted"/>
<sequence>MEALTFMKFFWLTNTTVNKPRRETRISESAVASSTSLKDSEVDLCEGDDSFFELEISLSDFSLKKNKTPEEKKQTTFSVSKSKVTPFVEPTSKPQSPTTPLLNSGRKFHAFSFKKKENNRSLNVKFRLEDQTTTTSFRKTTTIAKSQLKPDTMFFEDSASSVSSSKRFFDLIKPLYNKTAKKQSINSVCTSPASSPAAAREKQRSNIPSGIRRQLGKSRSASAAVGGISPAKRVDESLQVQQDGIQSAILHCKKSFHGSESYMLSRSTSDSYSPEKLSTSSSEDSYSLSRLSSGSMSEKSFDSLTSIKEQREKISD</sequence>
<feature type="compositionally biased region" description="Low complexity" evidence="1">
    <location>
        <begin position="271"/>
        <end position="298"/>
    </location>
</feature>
<dbReference type="Proteomes" id="UP000886595">
    <property type="component" value="Unassembled WGS sequence"/>
</dbReference>
<dbReference type="EMBL" id="JAAMPC010000001">
    <property type="protein sequence ID" value="KAG2333033.1"/>
    <property type="molecule type" value="Genomic_DNA"/>
</dbReference>
<feature type="region of interest" description="Disordered" evidence="1">
    <location>
        <begin position="263"/>
        <end position="316"/>
    </location>
</feature>
<dbReference type="GO" id="GO:0005886">
    <property type="term" value="C:plasma membrane"/>
    <property type="evidence" value="ECO:0007669"/>
    <property type="project" value="InterPro"/>
</dbReference>
<protein>
    <recommendedName>
        <fullName evidence="4">Membrane-associated kinase regulator 5</fullName>
    </recommendedName>
</protein>
<dbReference type="AlphaFoldDB" id="A0A8X7WLE9"/>
<dbReference type="PANTHER" id="PTHR33929">
    <property type="entry name" value="MEMBRANE-ASSOCIATED KINASE REGULATOR 2-RELATED"/>
    <property type="match status" value="1"/>
</dbReference>
<name>A0A8X7WLE9_BRACI</name>
<gene>
    <name evidence="2" type="ORF">Bca52824_004213</name>
</gene>
<comment type="caution">
    <text evidence="2">The sequence shown here is derived from an EMBL/GenBank/DDBJ whole genome shotgun (WGS) entry which is preliminary data.</text>
</comment>
<evidence type="ECO:0000313" key="2">
    <source>
        <dbReference type="EMBL" id="KAG2333033.1"/>
    </source>
</evidence>
<accession>A0A8X7WLE9</accession>